<evidence type="ECO:0000313" key="13">
    <source>
        <dbReference type="Proteomes" id="UP000230391"/>
    </source>
</evidence>
<dbReference type="HAMAP" id="MF_01309_B">
    <property type="entry name" value="Ribosomal_uS3_B"/>
    <property type="match status" value="1"/>
</dbReference>
<dbReference type="InterPro" id="IPR005704">
    <property type="entry name" value="Ribosomal_uS3_bac-typ"/>
</dbReference>
<dbReference type="AlphaFoldDB" id="A0A2M8FF32"/>
<dbReference type="PANTHER" id="PTHR11760">
    <property type="entry name" value="30S/40S RIBOSOMAL PROTEIN S3"/>
    <property type="match status" value="1"/>
</dbReference>
<comment type="caution">
    <text evidence="12">The sequence shown here is derived from an EMBL/GenBank/DDBJ whole genome shotgun (WGS) entry which is preliminary data.</text>
</comment>
<dbReference type="SUPFAM" id="SSF54814">
    <property type="entry name" value="Prokaryotic type KH domain (KH-domain type II)"/>
    <property type="match status" value="1"/>
</dbReference>
<dbReference type="EMBL" id="PFRD01000054">
    <property type="protein sequence ID" value="PJC56260.1"/>
    <property type="molecule type" value="Genomic_DNA"/>
</dbReference>
<feature type="domain" description="KH type-2" evidence="11">
    <location>
        <begin position="40"/>
        <end position="115"/>
    </location>
</feature>
<keyword evidence="5 8" id="KW-0687">Ribonucleoprotein</keyword>
<sequence length="242" mass="27767">MTHVAHPYVQRIGINRDWRSRWFTTSPKQFREYLRVDASIRKFLDTRLKGMSVDTVEIERDQKAIRIIIKTARPGLVIGRSGEGAVKLKKEIDMLFRKAKLTTKPDIKIDIEEIRSPESSANIVGQMIAEGLEKRLTFRRVMKQTIEKVMANRDVEGVRIILSGRLGGADMARKEELKKGQVPLQTLRANIDFARVTARLPYGAIGIKVWIYRGEVFSDRKIGQQDAAPRTPHHEDNRNTNH</sequence>
<comment type="function">
    <text evidence="6 8">Binds the lower part of the 30S subunit head. Binds mRNA in the 70S ribosome, positioning it for translation.</text>
</comment>
<keyword evidence="4 8" id="KW-0689">Ribosomal protein</keyword>
<dbReference type="InterPro" id="IPR036419">
    <property type="entry name" value="Ribosomal_S3_C_sf"/>
</dbReference>
<comment type="subunit">
    <text evidence="8">Part of the 30S ribosomal subunit. Forms a tight complex with proteins S10 and S14.</text>
</comment>
<dbReference type="PROSITE" id="PS00548">
    <property type="entry name" value="RIBOSOMAL_S3"/>
    <property type="match status" value="1"/>
</dbReference>
<dbReference type="InterPro" id="IPR001351">
    <property type="entry name" value="Ribosomal_uS3_C"/>
</dbReference>
<proteinExistence type="inferred from homology"/>
<dbReference type="GO" id="GO:0006412">
    <property type="term" value="P:translation"/>
    <property type="evidence" value="ECO:0007669"/>
    <property type="project" value="UniProtKB-UniRule"/>
</dbReference>
<evidence type="ECO:0000256" key="7">
    <source>
        <dbReference type="ARBA" id="ARBA00035257"/>
    </source>
</evidence>
<reference evidence="13" key="1">
    <citation type="submission" date="2017-09" db="EMBL/GenBank/DDBJ databases">
        <title>Depth-based differentiation of microbial function through sediment-hosted aquifers and enrichment of novel symbionts in the deep terrestrial subsurface.</title>
        <authorList>
            <person name="Probst A.J."/>
            <person name="Ladd B."/>
            <person name="Jarett J.K."/>
            <person name="Geller-Mcgrath D.E."/>
            <person name="Sieber C.M.K."/>
            <person name="Emerson J.B."/>
            <person name="Anantharaman K."/>
            <person name="Thomas B.C."/>
            <person name="Malmstrom R."/>
            <person name="Stieglmeier M."/>
            <person name="Klingl A."/>
            <person name="Woyke T."/>
            <person name="Ryan C.M."/>
            <person name="Banfield J.F."/>
        </authorList>
    </citation>
    <scope>NUCLEOTIDE SEQUENCE [LARGE SCALE GENOMIC DNA]</scope>
</reference>
<dbReference type="GO" id="GO:0003729">
    <property type="term" value="F:mRNA binding"/>
    <property type="evidence" value="ECO:0007669"/>
    <property type="project" value="UniProtKB-UniRule"/>
</dbReference>
<keyword evidence="3 8" id="KW-0694">RNA-binding</keyword>
<keyword evidence="2 8" id="KW-0699">rRNA-binding</keyword>
<dbReference type="FunFam" id="3.30.300.20:FF:000001">
    <property type="entry name" value="30S ribosomal protein S3"/>
    <property type="match status" value="1"/>
</dbReference>
<dbReference type="GO" id="GO:0022627">
    <property type="term" value="C:cytosolic small ribosomal subunit"/>
    <property type="evidence" value="ECO:0007669"/>
    <property type="project" value="TreeGrafter"/>
</dbReference>
<dbReference type="InterPro" id="IPR018280">
    <property type="entry name" value="Ribosomal_uS3_CS"/>
</dbReference>
<dbReference type="Gene3D" id="3.30.1140.32">
    <property type="entry name" value="Ribosomal protein S3, C-terminal domain"/>
    <property type="match status" value="1"/>
</dbReference>
<gene>
    <name evidence="8" type="primary">rpsC</name>
    <name evidence="12" type="ORF">CO026_01295</name>
</gene>
<evidence type="ECO:0000256" key="3">
    <source>
        <dbReference type="ARBA" id="ARBA00022884"/>
    </source>
</evidence>
<dbReference type="GO" id="GO:0019843">
    <property type="term" value="F:rRNA binding"/>
    <property type="evidence" value="ECO:0007669"/>
    <property type="project" value="UniProtKB-UniRule"/>
</dbReference>
<evidence type="ECO:0000313" key="12">
    <source>
        <dbReference type="EMBL" id="PJC56260.1"/>
    </source>
</evidence>
<evidence type="ECO:0000256" key="9">
    <source>
        <dbReference type="RuleBase" id="RU003624"/>
    </source>
</evidence>
<organism evidence="12 13">
    <name type="scientific">Candidatus Kaiserbacteria bacterium CG_4_9_14_0_2_um_filter_41_32</name>
    <dbReference type="NCBI Taxonomy" id="1974601"/>
    <lineage>
        <taxon>Bacteria</taxon>
        <taxon>Candidatus Kaiseribacteriota</taxon>
    </lineage>
</organism>
<evidence type="ECO:0000259" key="11">
    <source>
        <dbReference type="PROSITE" id="PS50823"/>
    </source>
</evidence>
<dbReference type="InterPro" id="IPR015946">
    <property type="entry name" value="KH_dom-like_a/b"/>
</dbReference>
<dbReference type="NCBIfam" id="TIGR01009">
    <property type="entry name" value="rpsC_bact"/>
    <property type="match status" value="1"/>
</dbReference>
<feature type="compositionally biased region" description="Basic and acidic residues" evidence="10">
    <location>
        <begin position="232"/>
        <end position="242"/>
    </location>
</feature>
<dbReference type="CDD" id="cd02412">
    <property type="entry name" value="KH-II_30S_S3"/>
    <property type="match status" value="1"/>
</dbReference>
<name>A0A2M8FF32_9BACT</name>
<dbReference type="Pfam" id="PF00189">
    <property type="entry name" value="Ribosomal_S3_C"/>
    <property type="match status" value="1"/>
</dbReference>
<dbReference type="Pfam" id="PF07650">
    <property type="entry name" value="KH_2"/>
    <property type="match status" value="1"/>
</dbReference>
<dbReference type="SUPFAM" id="SSF54821">
    <property type="entry name" value="Ribosomal protein S3 C-terminal domain"/>
    <property type="match status" value="1"/>
</dbReference>
<evidence type="ECO:0000256" key="8">
    <source>
        <dbReference type="HAMAP-Rule" id="MF_01309"/>
    </source>
</evidence>
<dbReference type="GO" id="GO:0003735">
    <property type="term" value="F:structural constituent of ribosome"/>
    <property type="evidence" value="ECO:0007669"/>
    <property type="project" value="InterPro"/>
</dbReference>
<dbReference type="Proteomes" id="UP000230391">
    <property type="component" value="Unassembled WGS sequence"/>
</dbReference>
<dbReference type="InterPro" id="IPR009019">
    <property type="entry name" value="KH_sf_prok-type"/>
</dbReference>
<evidence type="ECO:0000256" key="6">
    <source>
        <dbReference type="ARBA" id="ARBA00024998"/>
    </source>
</evidence>
<evidence type="ECO:0000256" key="4">
    <source>
        <dbReference type="ARBA" id="ARBA00022980"/>
    </source>
</evidence>
<comment type="similarity">
    <text evidence="1 8 9">Belongs to the universal ribosomal protein uS3 family.</text>
</comment>
<protein>
    <recommendedName>
        <fullName evidence="7 8">Small ribosomal subunit protein uS3</fullName>
    </recommendedName>
</protein>
<dbReference type="Gene3D" id="3.30.300.20">
    <property type="match status" value="1"/>
</dbReference>
<evidence type="ECO:0000256" key="1">
    <source>
        <dbReference type="ARBA" id="ARBA00010761"/>
    </source>
</evidence>
<evidence type="ECO:0000256" key="2">
    <source>
        <dbReference type="ARBA" id="ARBA00022730"/>
    </source>
</evidence>
<dbReference type="InterPro" id="IPR004044">
    <property type="entry name" value="KH_dom_type_2"/>
</dbReference>
<dbReference type="PROSITE" id="PS50823">
    <property type="entry name" value="KH_TYPE_2"/>
    <property type="match status" value="1"/>
</dbReference>
<evidence type="ECO:0000256" key="10">
    <source>
        <dbReference type="SAM" id="MobiDB-lite"/>
    </source>
</evidence>
<dbReference type="PANTHER" id="PTHR11760:SF19">
    <property type="entry name" value="SMALL RIBOSOMAL SUBUNIT PROTEIN US3C"/>
    <property type="match status" value="1"/>
</dbReference>
<accession>A0A2M8FF32</accession>
<feature type="region of interest" description="Disordered" evidence="10">
    <location>
        <begin position="223"/>
        <end position="242"/>
    </location>
</feature>
<evidence type="ECO:0000256" key="5">
    <source>
        <dbReference type="ARBA" id="ARBA00023274"/>
    </source>
</evidence>
<dbReference type="InterPro" id="IPR057258">
    <property type="entry name" value="Ribosomal_uS3"/>
</dbReference>